<dbReference type="Gene3D" id="3.40.30.10">
    <property type="entry name" value="Glutaredoxin"/>
    <property type="match status" value="1"/>
</dbReference>
<dbReference type="SUPFAM" id="SSF52833">
    <property type="entry name" value="Thioredoxin-like"/>
    <property type="match status" value="1"/>
</dbReference>
<dbReference type="RefSeq" id="WP_006908538.1">
    <property type="nucleotide sequence ID" value="NZ_JH932292.1"/>
</dbReference>
<dbReference type="CDD" id="cd02947">
    <property type="entry name" value="TRX_family"/>
    <property type="match status" value="1"/>
</dbReference>
<dbReference type="InterPro" id="IPR046698">
    <property type="entry name" value="PedC-like"/>
</dbReference>
<reference evidence="1 2" key="1">
    <citation type="submission" date="2012-07" db="EMBL/GenBank/DDBJ databases">
        <title>The Genome Sequence of Facklamia hominis CCUG 36813.</title>
        <authorList>
            <consortium name="The Broad Institute Genome Sequencing Platform"/>
            <person name="Earl A."/>
            <person name="Ward D."/>
            <person name="Feldgarden M."/>
            <person name="Gevers D."/>
            <person name="Huys G."/>
            <person name="Walker B."/>
            <person name="Young S.K."/>
            <person name="Zeng Q."/>
            <person name="Gargeya S."/>
            <person name="Fitzgerald M."/>
            <person name="Haas B."/>
            <person name="Abouelleil A."/>
            <person name="Alvarado L."/>
            <person name="Arachchi H.M."/>
            <person name="Berlin A.M."/>
            <person name="Chapman S.B."/>
            <person name="Goldberg J."/>
            <person name="Griggs A."/>
            <person name="Gujja S."/>
            <person name="Hansen M."/>
            <person name="Howarth C."/>
            <person name="Imamovic A."/>
            <person name="Larimer J."/>
            <person name="McCowen C."/>
            <person name="Montmayeur A."/>
            <person name="Murphy C."/>
            <person name="Neiman D."/>
            <person name="Pearson M."/>
            <person name="Priest M."/>
            <person name="Roberts A."/>
            <person name="Saif S."/>
            <person name="Shea T."/>
            <person name="Sisk P."/>
            <person name="Sykes S."/>
            <person name="Wortman J."/>
            <person name="Nusbaum C."/>
            <person name="Birren B."/>
        </authorList>
    </citation>
    <scope>NUCLEOTIDE SEQUENCE [LARGE SCALE GENOMIC DNA]</scope>
    <source>
        <strain evidence="1 2">CCUG 36813</strain>
    </source>
</reference>
<keyword evidence="2" id="KW-1185">Reference proteome</keyword>
<name>K1LK68_9LACT</name>
<dbReference type="InterPro" id="IPR036249">
    <property type="entry name" value="Thioredoxin-like_sf"/>
</dbReference>
<dbReference type="STRING" id="883111.HMPREF9706_01231"/>
<organism evidence="1 2">
    <name type="scientific">Facklamia hominis CCUG 36813</name>
    <dbReference type="NCBI Taxonomy" id="883111"/>
    <lineage>
        <taxon>Bacteria</taxon>
        <taxon>Bacillati</taxon>
        <taxon>Bacillota</taxon>
        <taxon>Bacilli</taxon>
        <taxon>Lactobacillales</taxon>
        <taxon>Aerococcaceae</taxon>
        <taxon>Facklamia</taxon>
    </lineage>
</organism>
<sequence>MVFPSRVTAKTPTDAKEIENYSQIIDRFEEVKADQILEEQLDYPVFLYLGRESCPFCRDFVELLESSINYLEEDGLKIFYLNTENSQSDADIQKVGEKFHLKTVPSFLYITPDKKVDKFLVDQMSLTNWIQDHLADESNKVN</sequence>
<dbReference type="EMBL" id="AGZD01000007">
    <property type="protein sequence ID" value="EKB55041.1"/>
    <property type="molecule type" value="Genomic_DNA"/>
</dbReference>
<gene>
    <name evidence="1" type="ORF">HMPREF9706_01231</name>
</gene>
<proteinExistence type="predicted"/>
<evidence type="ECO:0008006" key="3">
    <source>
        <dbReference type="Google" id="ProtNLM"/>
    </source>
</evidence>
<dbReference type="HOGENOM" id="CLU_121850_2_1_9"/>
<dbReference type="AlphaFoldDB" id="K1LK68"/>
<protein>
    <recommendedName>
        <fullName evidence="3">Bacteriocin transport accessory protein</fullName>
    </recommendedName>
</protein>
<evidence type="ECO:0000313" key="1">
    <source>
        <dbReference type="EMBL" id="EKB55041.1"/>
    </source>
</evidence>
<accession>K1LK68</accession>
<evidence type="ECO:0000313" key="2">
    <source>
        <dbReference type="Proteomes" id="UP000004465"/>
    </source>
</evidence>
<dbReference type="Proteomes" id="UP000004465">
    <property type="component" value="Unassembled WGS sequence"/>
</dbReference>
<dbReference type="OrthoDB" id="9792987at2"/>
<comment type="caution">
    <text evidence="1">The sequence shown here is derived from an EMBL/GenBank/DDBJ whole genome shotgun (WGS) entry which is preliminary data.</text>
</comment>
<dbReference type="PATRIC" id="fig|883111.3.peg.1237"/>
<dbReference type="Pfam" id="PF20207">
    <property type="entry name" value="DUF6568"/>
    <property type="match status" value="1"/>
</dbReference>